<dbReference type="OrthoDB" id="10582845at2759"/>
<feature type="compositionally biased region" description="Gly residues" evidence="2">
    <location>
        <begin position="403"/>
        <end position="413"/>
    </location>
</feature>
<dbReference type="Proteomes" id="UP000239899">
    <property type="component" value="Unassembled WGS sequence"/>
</dbReference>
<keyword evidence="4" id="KW-1185">Reference proteome</keyword>
<evidence type="ECO:0000256" key="2">
    <source>
        <dbReference type="SAM" id="MobiDB-lite"/>
    </source>
</evidence>
<feature type="compositionally biased region" description="Basic residues" evidence="2">
    <location>
        <begin position="166"/>
        <end position="183"/>
    </location>
</feature>
<name>A0A2P6TXS1_CHLSO</name>
<feature type="compositionally biased region" description="Basic and acidic residues" evidence="2">
    <location>
        <begin position="20"/>
        <end position="35"/>
    </location>
</feature>
<feature type="coiled-coil region" evidence="1">
    <location>
        <begin position="272"/>
        <end position="356"/>
    </location>
</feature>
<feature type="region of interest" description="Disordered" evidence="2">
    <location>
        <begin position="1"/>
        <end position="225"/>
    </location>
</feature>
<comment type="caution">
    <text evidence="3">The sequence shown here is derived from an EMBL/GenBank/DDBJ whole genome shotgun (WGS) entry which is preliminary data.</text>
</comment>
<keyword evidence="1" id="KW-0175">Coiled coil</keyword>
<accession>A0A2P6TXS1</accession>
<proteinExistence type="predicted"/>
<feature type="compositionally biased region" description="Basic and acidic residues" evidence="2">
    <location>
        <begin position="479"/>
        <end position="489"/>
    </location>
</feature>
<dbReference type="STRING" id="3076.A0A2P6TXS1"/>
<feature type="compositionally biased region" description="Gly residues" evidence="2">
    <location>
        <begin position="202"/>
        <end position="212"/>
    </location>
</feature>
<feature type="region of interest" description="Disordered" evidence="2">
    <location>
        <begin position="368"/>
        <end position="489"/>
    </location>
</feature>
<gene>
    <name evidence="3" type="ORF">C2E21_2068</name>
</gene>
<dbReference type="EMBL" id="LHPG02000004">
    <property type="protein sequence ID" value="PRW58865.1"/>
    <property type="molecule type" value="Genomic_DNA"/>
</dbReference>
<organism evidence="3 4">
    <name type="scientific">Chlorella sorokiniana</name>
    <name type="common">Freshwater green alga</name>
    <dbReference type="NCBI Taxonomy" id="3076"/>
    <lineage>
        <taxon>Eukaryota</taxon>
        <taxon>Viridiplantae</taxon>
        <taxon>Chlorophyta</taxon>
        <taxon>core chlorophytes</taxon>
        <taxon>Trebouxiophyceae</taxon>
        <taxon>Chlorellales</taxon>
        <taxon>Chlorellaceae</taxon>
        <taxon>Chlorella clade</taxon>
        <taxon>Chlorella</taxon>
    </lineage>
</organism>
<evidence type="ECO:0000313" key="4">
    <source>
        <dbReference type="Proteomes" id="UP000239899"/>
    </source>
</evidence>
<evidence type="ECO:0000256" key="1">
    <source>
        <dbReference type="SAM" id="Coils"/>
    </source>
</evidence>
<dbReference type="AlphaFoldDB" id="A0A2P6TXS1"/>
<evidence type="ECO:0000313" key="3">
    <source>
        <dbReference type="EMBL" id="PRW58865.1"/>
    </source>
</evidence>
<feature type="compositionally biased region" description="Basic residues" evidence="2">
    <location>
        <begin position="415"/>
        <end position="424"/>
    </location>
</feature>
<feature type="compositionally biased region" description="Low complexity" evidence="2">
    <location>
        <begin position="48"/>
        <end position="58"/>
    </location>
</feature>
<reference evidence="3 4" key="1">
    <citation type="journal article" date="2018" name="Plant J.">
        <title>Genome sequences of Chlorella sorokiniana UTEX 1602 and Micractinium conductrix SAG 241.80: implications to maltose excretion by a green alga.</title>
        <authorList>
            <person name="Arriola M.B."/>
            <person name="Velmurugan N."/>
            <person name="Zhang Y."/>
            <person name="Plunkett M.H."/>
            <person name="Hondzo H."/>
            <person name="Barney B.M."/>
        </authorList>
    </citation>
    <scope>NUCLEOTIDE SEQUENCE [LARGE SCALE GENOMIC DNA]</scope>
    <source>
        <strain evidence="4">UTEX 1602</strain>
    </source>
</reference>
<protein>
    <submittedName>
        <fullName evidence="3">Uncharacterized protein</fullName>
    </submittedName>
</protein>
<sequence>MSSSGGPLERLAEPLASQDSWKELRVDSRQGRRPGDSPAGPDAPPPAAAANEEAPEPAFEGQAPPAELSAAPVGELHVKEEEQPAEQPGEEAPPQEAAALLAASEAQVAEPAEVPLPAASEAQVAKPAEVPLPEPAAAVTQPAEQDGPPSTASTVEGDQAAQAAGAHRRHSHKGGPRGPRRKLTPLSGEGAAGGEAAEPQAGGEGRQEGGGILAELEAHRQQQKQLVVEGKVRQELESMLQRIEGHFRTEQAARRRTEEALALAAGERDALRGQLEAERMQQAALLQQAMQERGMLEAQLAAMGAELEQTRQESAARLEAMAAEAAAWRASAEGVAQQAEQARRELAERAAEIEGTSMKMRSLAELLATPGSPPATQDASFASPAGGSPGTGRLEGLQFHRGAPGGSGGGSGGKAKSRLPHLKTRAIPGATLRQTGGEGGSPVGSPGIGALPSLSPGSRGLQRERSTGGGVAWAASGKAADRSAESQRDYARTAHMARWNKA</sequence>
<feature type="compositionally biased region" description="Low complexity" evidence="2">
    <location>
        <begin position="85"/>
        <end position="139"/>
    </location>
</feature>